<dbReference type="Proteomes" id="UP001634394">
    <property type="component" value="Unassembled WGS sequence"/>
</dbReference>
<proteinExistence type="predicted"/>
<evidence type="ECO:0000313" key="2">
    <source>
        <dbReference type="Proteomes" id="UP001634394"/>
    </source>
</evidence>
<accession>A0ABD3XCS5</accession>
<evidence type="ECO:0000313" key="1">
    <source>
        <dbReference type="EMBL" id="KAL3882658.1"/>
    </source>
</evidence>
<gene>
    <name evidence="1" type="ORF">ACJMK2_028977</name>
</gene>
<comment type="caution">
    <text evidence="1">The sequence shown here is derived from an EMBL/GenBank/DDBJ whole genome shotgun (WGS) entry which is preliminary data.</text>
</comment>
<name>A0ABD3XCS5_SINWO</name>
<protein>
    <submittedName>
        <fullName evidence="1">Uncharacterized protein</fullName>
    </submittedName>
</protein>
<keyword evidence="2" id="KW-1185">Reference proteome</keyword>
<dbReference type="AlphaFoldDB" id="A0ABD3XCS5"/>
<sequence>MCFTVKGEHKLSRCLIRRSGYCVTTLKDILGIRHEYGPSDEEIGAVKRVVLTDVKARQAQVLTAEEIFNFCTRRQPGAESTPQSFVFVSTAFANEEYPVTNTSPVLARLTSAPVLQVQEDDLEMRYLHQKDGENYFSDTEDIAWIAHADIVGHRDIDRMASRVFH</sequence>
<reference evidence="1 2" key="1">
    <citation type="submission" date="2024-11" db="EMBL/GenBank/DDBJ databases">
        <title>Chromosome-level genome assembly of the freshwater bivalve Anodonta woodiana.</title>
        <authorList>
            <person name="Chen X."/>
        </authorList>
    </citation>
    <scope>NUCLEOTIDE SEQUENCE [LARGE SCALE GENOMIC DNA]</scope>
    <source>
        <strain evidence="1">MN2024</strain>
        <tissue evidence="1">Gills</tissue>
    </source>
</reference>
<dbReference type="EMBL" id="JBJQND010000003">
    <property type="protein sequence ID" value="KAL3882658.1"/>
    <property type="molecule type" value="Genomic_DNA"/>
</dbReference>
<organism evidence="1 2">
    <name type="scientific">Sinanodonta woodiana</name>
    <name type="common">Chinese pond mussel</name>
    <name type="synonym">Anodonta woodiana</name>
    <dbReference type="NCBI Taxonomy" id="1069815"/>
    <lineage>
        <taxon>Eukaryota</taxon>
        <taxon>Metazoa</taxon>
        <taxon>Spiralia</taxon>
        <taxon>Lophotrochozoa</taxon>
        <taxon>Mollusca</taxon>
        <taxon>Bivalvia</taxon>
        <taxon>Autobranchia</taxon>
        <taxon>Heteroconchia</taxon>
        <taxon>Palaeoheterodonta</taxon>
        <taxon>Unionida</taxon>
        <taxon>Unionoidea</taxon>
        <taxon>Unionidae</taxon>
        <taxon>Unioninae</taxon>
        <taxon>Sinanodonta</taxon>
    </lineage>
</organism>